<dbReference type="EMBL" id="AP017378">
    <property type="protein sequence ID" value="BBD09304.1"/>
    <property type="molecule type" value="Genomic_DNA"/>
</dbReference>
<accession>A0A2Z6B1E2</accession>
<evidence type="ECO:0000313" key="2">
    <source>
        <dbReference type="EMBL" id="BBD09304.1"/>
    </source>
</evidence>
<dbReference type="Proteomes" id="UP000269883">
    <property type="component" value="Chromosome"/>
</dbReference>
<dbReference type="KEGG" id="dfl:DFE_2578"/>
<name>A0A2Z6B1E2_9BACT</name>
<sequence>MQNPEAPLFLVMGVPRSGTTALADALNRHPAIFCGIERFDWPLEKAVYPFCIDDFFDPQVPDAKFHERNLAIVQPKTELVALGNKKPRYYISLPSLLQRQPARLIWTYRNPAHTAFSWNARALNTEDAGWHRGMTGLYALVEFTQMLLTFRNLPEGTEALMVDYNGLFLGKGIRTTLSSLFDFLQAGSDEKALSEFEQRQERFADYLTNKQRELYDFEQSFYDRHGLGELDSIMTELKTATPQQLRPQIDSFLLRLAQSKFLNDFFLNISRYPDSPAAEFLPNYLSGLFANADNATVFTVLGQSLNKQHRQLVNAIHEHSRIQCANGDVAKAVLRHAHQAVTRHPDNPSLHKSLGDQLTRMHRFQEAAEAFKRASKLAPYDMAARTGMVQALTLLQANTKHRQDHHEPR</sequence>
<organism evidence="2 3">
    <name type="scientific">Desulfovibrio ferrophilus</name>
    <dbReference type="NCBI Taxonomy" id="241368"/>
    <lineage>
        <taxon>Bacteria</taxon>
        <taxon>Pseudomonadati</taxon>
        <taxon>Thermodesulfobacteriota</taxon>
        <taxon>Desulfovibrionia</taxon>
        <taxon>Desulfovibrionales</taxon>
        <taxon>Desulfovibrionaceae</taxon>
        <taxon>Desulfovibrio</taxon>
    </lineage>
</organism>
<dbReference type="InterPro" id="IPR011990">
    <property type="entry name" value="TPR-like_helical_dom_sf"/>
</dbReference>
<reference evidence="2 3" key="1">
    <citation type="journal article" date="2018" name="Sci. Adv.">
        <title>Multi-heme cytochromes provide a pathway for survival in energy-limited environments.</title>
        <authorList>
            <person name="Deng X."/>
            <person name="Dohmae N."/>
            <person name="Nealson K.H."/>
            <person name="Hashimoto K."/>
            <person name="Okamoto A."/>
        </authorList>
    </citation>
    <scope>NUCLEOTIDE SEQUENCE [LARGE SCALE GENOMIC DNA]</scope>
    <source>
        <strain evidence="2 3">IS5</strain>
    </source>
</reference>
<dbReference type="Pfam" id="PF13469">
    <property type="entry name" value="Sulfotransfer_3"/>
    <property type="match status" value="1"/>
</dbReference>
<keyword evidence="1" id="KW-0802">TPR repeat</keyword>
<dbReference type="SUPFAM" id="SSF52540">
    <property type="entry name" value="P-loop containing nucleoside triphosphate hydrolases"/>
    <property type="match status" value="1"/>
</dbReference>
<dbReference type="Gene3D" id="3.40.50.300">
    <property type="entry name" value="P-loop containing nucleotide triphosphate hydrolases"/>
    <property type="match status" value="1"/>
</dbReference>
<evidence type="ECO:0000313" key="3">
    <source>
        <dbReference type="Proteomes" id="UP000269883"/>
    </source>
</evidence>
<dbReference type="AlphaFoldDB" id="A0A2Z6B1E2"/>
<feature type="repeat" description="TPR" evidence="1">
    <location>
        <begin position="348"/>
        <end position="381"/>
    </location>
</feature>
<dbReference type="InterPro" id="IPR027417">
    <property type="entry name" value="P-loop_NTPase"/>
</dbReference>
<keyword evidence="3" id="KW-1185">Reference proteome</keyword>
<gene>
    <name evidence="2" type="ORF">DFE_2578</name>
</gene>
<dbReference type="Gene3D" id="1.25.40.10">
    <property type="entry name" value="Tetratricopeptide repeat domain"/>
    <property type="match status" value="1"/>
</dbReference>
<dbReference type="PROSITE" id="PS50005">
    <property type="entry name" value="TPR"/>
    <property type="match status" value="1"/>
</dbReference>
<dbReference type="InterPro" id="IPR019734">
    <property type="entry name" value="TPR_rpt"/>
</dbReference>
<proteinExistence type="predicted"/>
<dbReference type="SUPFAM" id="SSF48452">
    <property type="entry name" value="TPR-like"/>
    <property type="match status" value="1"/>
</dbReference>
<evidence type="ECO:0000256" key="1">
    <source>
        <dbReference type="PROSITE-ProRule" id="PRU00339"/>
    </source>
</evidence>
<protein>
    <submittedName>
        <fullName evidence="2">Uncharacterized protein</fullName>
    </submittedName>
</protein>